<comment type="caution">
    <text evidence="5">The sequence shown here is derived from an EMBL/GenBank/DDBJ whole genome shotgun (WGS) entry which is preliminary data.</text>
</comment>
<feature type="region of interest" description="Disordered" evidence="3">
    <location>
        <begin position="531"/>
        <end position="550"/>
    </location>
</feature>
<dbReference type="GO" id="GO:0006260">
    <property type="term" value="P:DNA replication"/>
    <property type="evidence" value="ECO:0007669"/>
    <property type="project" value="UniProtKB-KW"/>
</dbReference>
<dbReference type="Proteomes" id="UP000253094">
    <property type="component" value="Unassembled WGS sequence"/>
</dbReference>
<name>A0A367ELY9_9ACTN</name>
<dbReference type="GO" id="GO:0003678">
    <property type="term" value="F:DNA helicase activity"/>
    <property type="evidence" value="ECO:0007669"/>
    <property type="project" value="InterPro"/>
</dbReference>
<feature type="compositionally biased region" description="Basic residues" evidence="3">
    <location>
        <begin position="89"/>
        <end position="117"/>
    </location>
</feature>
<feature type="domain" description="DNA helicase DnaB-like N-terminal" evidence="4">
    <location>
        <begin position="372"/>
        <end position="435"/>
    </location>
</feature>
<evidence type="ECO:0000313" key="6">
    <source>
        <dbReference type="Proteomes" id="UP000253094"/>
    </source>
</evidence>
<dbReference type="InterPro" id="IPR036185">
    <property type="entry name" value="DNA_heli_DnaB-like_N_sf"/>
</dbReference>
<dbReference type="Gene3D" id="1.10.860.10">
    <property type="entry name" value="DNAb Helicase, Chain A"/>
    <property type="match status" value="2"/>
</dbReference>
<reference evidence="5 6" key="1">
    <citation type="submission" date="2018-06" db="EMBL/GenBank/DDBJ databases">
        <title>Sphaerisporangium craniellae sp. nov., isolated from a marine sponge in the South China Sea.</title>
        <authorList>
            <person name="Li L."/>
        </authorList>
    </citation>
    <scope>NUCLEOTIDE SEQUENCE [LARGE SCALE GENOMIC DNA]</scope>
    <source>
        <strain evidence="5 6">CCTCC AA 208026</strain>
    </source>
</reference>
<dbReference type="GO" id="GO:0005829">
    <property type="term" value="C:cytosol"/>
    <property type="evidence" value="ECO:0007669"/>
    <property type="project" value="TreeGrafter"/>
</dbReference>
<dbReference type="SUPFAM" id="SSF48024">
    <property type="entry name" value="N-terminal domain of DnaB helicase"/>
    <property type="match status" value="2"/>
</dbReference>
<dbReference type="PANTHER" id="PTHR30153">
    <property type="entry name" value="REPLICATIVE DNA HELICASE DNAB"/>
    <property type="match status" value="1"/>
</dbReference>
<evidence type="ECO:0000313" key="5">
    <source>
        <dbReference type="EMBL" id="RCG18240.1"/>
    </source>
</evidence>
<organism evidence="5 6">
    <name type="scientific">Sphaerisporangium album</name>
    <dbReference type="NCBI Taxonomy" id="509200"/>
    <lineage>
        <taxon>Bacteria</taxon>
        <taxon>Bacillati</taxon>
        <taxon>Actinomycetota</taxon>
        <taxon>Actinomycetes</taxon>
        <taxon>Streptosporangiales</taxon>
        <taxon>Streptosporangiaceae</taxon>
        <taxon>Sphaerisporangium</taxon>
    </lineage>
</organism>
<evidence type="ECO:0000256" key="1">
    <source>
        <dbReference type="ARBA" id="ARBA00022705"/>
    </source>
</evidence>
<dbReference type="InterPro" id="IPR016136">
    <property type="entry name" value="DNA_helicase_N/primase_C"/>
</dbReference>
<evidence type="ECO:0000256" key="3">
    <source>
        <dbReference type="SAM" id="MobiDB-lite"/>
    </source>
</evidence>
<evidence type="ECO:0000259" key="4">
    <source>
        <dbReference type="Pfam" id="PF00772"/>
    </source>
</evidence>
<feature type="compositionally biased region" description="Pro residues" evidence="3">
    <location>
        <begin position="532"/>
        <end position="544"/>
    </location>
</feature>
<keyword evidence="6" id="KW-1185">Reference proteome</keyword>
<feature type="compositionally biased region" description="Basic residues" evidence="3">
    <location>
        <begin position="36"/>
        <end position="54"/>
    </location>
</feature>
<gene>
    <name evidence="5" type="ORF">DQ384_39295</name>
</gene>
<feature type="domain" description="DNA helicase DnaB-like N-terminal" evidence="4">
    <location>
        <begin position="182"/>
        <end position="273"/>
    </location>
</feature>
<dbReference type="GO" id="GO:0005524">
    <property type="term" value="F:ATP binding"/>
    <property type="evidence" value="ECO:0007669"/>
    <property type="project" value="InterPro"/>
</dbReference>
<dbReference type="InterPro" id="IPR007693">
    <property type="entry name" value="DNA_helicase_DnaB-like_N"/>
</dbReference>
<dbReference type="AlphaFoldDB" id="A0A367ELY9"/>
<sequence length="550" mass="60075">MAARPPPRLGVAAGLVLRPAGSPRGHAGIPGTMPARRTRQRARRRSHRGIRRLGGHLALGHRPRDLPSVLADLKEPRNDLCTPDTPQRTPRHGVARRRDHHPHRHRPGRTARPHSRGQIRPILVAGRRRGLHPSPGCRYEQRPGPAGGKTRRRPGRRRPRRTERRPGLRGEQAPAMTPIHFIERALLGALLNDPRSVHGVADLAGLQAEDFSTPLHRDLFATMVKAAAEANMHTIDGVNRFRRACGATALRHNRNARWLANLAASAPSGRAVNYGFLVNEAHTMRLIAHHIGRVSAALAQADPAAMELVGDELHEARRVVAKLADRWRVDPATTATPRPPAVSDPQAAPVPRWFLLARYQAAAQARRQAAREDRLIASLIGDPFQIEDVRGWLEASDFTAPGRGELYTALLKLYDSGQPFDVVTVVWDAAMNGGLDMDIDAFIARYDRAERGEAMHLARDLVRQSIGRGLDSQARQLLRAGGRAEAAVLRANAVLGEAARRWGDSRALRTADVSYSAPAASSAFTAPAEPAALPPPIIVHPSTPPARTSL</sequence>
<dbReference type="EMBL" id="QOIL01000038">
    <property type="protein sequence ID" value="RCG18240.1"/>
    <property type="molecule type" value="Genomic_DNA"/>
</dbReference>
<protein>
    <recommendedName>
        <fullName evidence="4">DNA helicase DnaB-like N-terminal domain-containing protein</fullName>
    </recommendedName>
</protein>
<keyword evidence="1" id="KW-0235">DNA replication</keyword>
<dbReference type="GO" id="GO:0003677">
    <property type="term" value="F:DNA binding"/>
    <property type="evidence" value="ECO:0007669"/>
    <property type="project" value="UniProtKB-KW"/>
</dbReference>
<accession>A0A367ELY9</accession>
<feature type="compositionally biased region" description="Basic residues" evidence="3">
    <location>
        <begin position="149"/>
        <end position="163"/>
    </location>
</feature>
<feature type="region of interest" description="Disordered" evidence="3">
    <location>
        <begin position="18"/>
        <end position="172"/>
    </location>
</feature>
<proteinExistence type="predicted"/>
<keyword evidence="2" id="KW-0238">DNA-binding</keyword>
<dbReference type="PANTHER" id="PTHR30153:SF2">
    <property type="entry name" value="REPLICATIVE DNA HELICASE"/>
    <property type="match status" value="1"/>
</dbReference>
<dbReference type="Pfam" id="PF00772">
    <property type="entry name" value="DnaB"/>
    <property type="match status" value="2"/>
</dbReference>
<dbReference type="OrthoDB" id="2970604at2"/>
<evidence type="ECO:0000256" key="2">
    <source>
        <dbReference type="ARBA" id="ARBA00023125"/>
    </source>
</evidence>